<evidence type="ECO:0000256" key="1">
    <source>
        <dbReference type="SAM" id="SignalP"/>
    </source>
</evidence>
<evidence type="ECO:0000313" key="2">
    <source>
        <dbReference type="EMBL" id="SDP36732.1"/>
    </source>
</evidence>
<accession>A0A1H0S4Q7</accession>
<name>A0A1H0S4Q7_9ACTN</name>
<sequence length="171" mass="17336">MRFHRRRIAIAGAGLTLLLTSLPSATSATSASWNDNEFGAGAFSAKTIPPPTISACVLQSGLLGANPVVTITWQLPIGAGYSLTNIHYYTNGGSGLTEILAGNPGLTTTGPSGGNYTTAFSSGLLSGLLGSSYIIGLRSAENGWSSTLSSWTAAMGLLGANPTCTANPQTP</sequence>
<protein>
    <recommendedName>
        <fullName evidence="4">Fibronectin type-III domain-containing protein</fullName>
    </recommendedName>
</protein>
<evidence type="ECO:0008006" key="4">
    <source>
        <dbReference type="Google" id="ProtNLM"/>
    </source>
</evidence>
<feature type="signal peptide" evidence="1">
    <location>
        <begin position="1"/>
        <end position="30"/>
    </location>
</feature>
<proteinExistence type="predicted"/>
<gene>
    <name evidence="2" type="ORF">SAMN04515671_3905</name>
</gene>
<dbReference type="RefSeq" id="WP_157695547.1">
    <property type="nucleotide sequence ID" value="NZ_LT629710.1"/>
</dbReference>
<dbReference type="STRING" id="1090615.SAMN04515671_3905"/>
<dbReference type="OrthoDB" id="4950956at2"/>
<dbReference type="AlphaFoldDB" id="A0A1H0S4Q7"/>
<reference evidence="2 3" key="1">
    <citation type="submission" date="2016-10" db="EMBL/GenBank/DDBJ databases">
        <authorList>
            <person name="de Groot N.N."/>
        </authorList>
    </citation>
    <scope>NUCLEOTIDE SEQUENCE [LARGE SCALE GENOMIC DNA]</scope>
    <source>
        <strain evidence="3">P4-7,KCTC 19426,CECT 7604</strain>
    </source>
</reference>
<keyword evidence="1" id="KW-0732">Signal</keyword>
<keyword evidence="3" id="KW-1185">Reference proteome</keyword>
<dbReference type="Proteomes" id="UP000198741">
    <property type="component" value="Chromosome I"/>
</dbReference>
<organism evidence="2 3">
    <name type="scientific">Nakamurella panacisegetis</name>
    <dbReference type="NCBI Taxonomy" id="1090615"/>
    <lineage>
        <taxon>Bacteria</taxon>
        <taxon>Bacillati</taxon>
        <taxon>Actinomycetota</taxon>
        <taxon>Actinomycetes</taxon>
        <taxon>Nakamurellales</taxon>
        <taxon>Nakamurellaceae</taxon>
        <taxon>Nakamurella</taxon>
    </lineage>
</organism>
<feature type="chain" id="PRO_5039223746" description="Fibronectin type-III domain-containing protein" evidence="1">
    <location>
        <begin position="31"/>
        <end position="171"/>
    </location>
</feature>
<dbReference type="EMBL" id="LT629710">
    <property type="protein sequence ID" value="SDP36732.1"/>
    <property type="molecule type" value="Genomic_DNA"/>
</dbReference>
<evidence type="ECO:0000313" key="3">
    <source>
        <dbReference type="Proteomes" id="UP000198741"/>
    </source>
</evidence>